<feature type="region of interest" description="Disordered" evidence="1">
    <location>
        <begin position="1"/>
        <end position="93"/>
    </location>
</feature>
<keyword evidence="3" id="KW-1185">Reference proteome</keyword>
<evidence type="ECO:0000256" key="1">
    <source>
        <dbReference type="SAM" id="MobiDB-lite"/>
    </source>
</evidence>
<accession>A0A8T1VIW8</accession>
<evidence type="ECO:0000313" key="3">
    <source>
        <dbReference type="Proteomes" id="UP000694044"/>
    </source>
</evidence>
<reference evidence="2" key="1">
    <citation type="submission" date="2021-02" db="EMBL/GenBank/DDBJ databases">
        <authorList>
            <person name="Palmer J.M."/>
        </authorList>
    </citation>
    <scope>NUCLEOTIDE SEQUENCE</scope>
    <source>
        <strain evidence="2">SCRP734</strain>
    </source>
</reference>
<dbReference type="Proteomes" id="UP000694044">
    <property type="component" value="Unassembled WGS sequence"/>
</dbReference>
<evidence type="ECO:0000313" key="2">
    <source>
        <dbReference type="EMBL" id="KAG7380093.1"/>
    </source>
</evidence>
<protein>
    <submittedName>
        <fullName evidence="2">Uncharacterized protein</fullName>
    </submittedName>
</protein>
<name>A0A8T1VIW8_9STRA</name>
<organism evidence="2 3">
    <name type="scientific">Phytophthora pseudosyringae</name>
    <dbReference type="NCBI Taxonomy" id="221518"/>
    <lineage>
        <taxon>Eukaryota</taxon>
        <taxon>Sar</taxon>
        <taxon>Stramenopiles</taxon>
        <taxon>Oomycota</taxon>
        <taxon>Peronosporomycetes</taxon>
        <taxon>Peronosporales</taxon>
        <taxon>Peronosporaceae</taxon>
        <taxon>Phytophthora</taxon>
    </lineage>
</organism>
<dbReference type="EMBL" id="JAGDFM010000312">
    <property type="protein sequence ID" value="KAG7380093.1"/>
    <property type="molecule type" value="Genomic_DNA"/>
</dbReference>
<comment type="caution">
    <text evidence="2">The sequence shown here is derived from an EMBL/GenBank/DDBJ whole genome shotgun (WGS) entry which is preliminary data.</text>
</comment>
<proteinExistence type="predicted"/>
<gene>
    <name evidence="2" type="ORF">PHYPSEUDO_007799</name>
</gene>
<sequence length="338" mass="36367">MIDPSAGDSVEAETKTDDNQATPAAGSQGLTSVGSQLTAAPPASFGNAGTRSVATPTNLAARPHPARAAEKSAAMSAPPPTQTETRTSPRPDAPAMEETMFELHPGVATPLASLCDASAEGTLALGAQLSEAQQCEYVDSQVAQWTSRGPTVVSPPDPYYPERRHWPMRNWLMEMTEAIRPYSTSPASPSSTWSQPGELGKLRAPHVPRRAVHIRSHLPPGIPPQRAECLEPDRGRQRFSVRREDVPFQVLDPKAAASFPVEEDGDVLMLTVEEHEFLGNDMVIRLRLAQSGPEDPTQTSVVLSPTAAEEALTRRYRSRLGLALMMAPASGAARSRRQ</sequence>
<feature type="compositionally biased region" description="Polar residues" evidence="1">
    <location>
        <begin position="28"/>
        <end position="38"/>
    </location>
</feature>
<dbReference type="AlphaFoldDB" id="A0A8T1VIW8"/>
<feature type="compositionally biased region" description="Polar residues" evidence="1">
    <location>
        <begin position="47"/>
        <end position="58"/>
    </location>
</feature>